<dbReference type="EMBL" id="AOSK01000005">
    <property type="protein sequence ID" value="EYD78342.1"/>
    <property type="molecule type" value="Genomic_DNA"/>
</dbReference>
<evidence type="ECO:0000313" key="4">
    <source>
        <dbReference type="Proteomes" id="UP000019666"/>
    </source>
</evidence>
<dbReference type="GO" id="GO:0005737">
    <property type="term" value="C:cytoplasm"/>
    <property type="evidence" value="ECO:0007669"/>
    <property type="project" value="TreeGrafter"/>
</dbReference>
<reference evidence="3 4" key="1">
    <citation type="submission" date="2013-02" db="EMBL/GenBank/DDBJ databases">
        <authorList>
            <person name="Fiebig A."/>
            <person name="Goeker M."/>
            <person name="Klenk H.-P.P."/>
        </authorList>
    </citation>
    <scope>NUCLEOTIDE SEQUENCE [LARGE SCALE GENOMIC DNA]</scope>
    <source>
        <strain evidence="3 4">DSM 19309</strain>
    </source>
</reference>
<dbReference type="RefSeq" id="WP_037283163.1">
    <property type="nucleotide sequence ID" value="NZ_KK088615.1"/>
</dbReference>
<organism evidence="3 4">
    <name type="scientific">Rubellimicrobium mesophilum DSM 19309</name>
    <dbReference type="NCBI Taxonomy" id="442562"/>
    <lineage>
        <taxon>Bacteria</taxon>
        <taxon>Pseudomonadati</taxon>
        <taxon>Pseudomonadota</taxon>
        <taxon>Alphaproteobacteria</taxon>
        <taxon>Rhodobacterales</taxon>
        <taxon>Roseobacteraceae</taxon>
        <taxon>Rubellimicrobium</taxon>
    </lineage>
</organism>
<evidence type="ECO:0000256" key="1">
    <source>
        <dbReference type="ARBA" id="ARBA00023002"/>
    </source>
</evidence>
<dbReference type="PANTHER" id="PTHR13847:SF281">
    <property type="entry name" value="FAD DEPENDENT OXIDOREDUCTASE DOMAIN-CONTAINING PROTEIN"/>
    <property type="match status" value="1"/>
</dbReference>
<dbReference type="STRING" id="442562.Rumeso_00171"/>
<dbReference type="PATRIC" id="fig|442562.3.peg.172"/>
<protein>
    <submittedName>
        <fullName evidence="3">Oxidoreductase</fullName>
    </submittedName>
</protein>
<dbReference type="AlphaFoldDB" id="A0A017HV05"/>
<feature type="domain" description="FAD dependent oxidoreductase" evidence="2">
    <location>
        <begin position="41"/>
        <end position="391"/>
    </location>
</feature>
<dbReference type="Gene3D" id="3.30.9.10">
    <property type="entry name" value="D-Amino Acid Oxidase, subunit A, domain 2"/>
    <property type="match status" value="1"/>
</dbReference>
<dbReference type="Pfam" id="PF01266">
    <property type="entry name" value="DAO"/>
    <property type="match status" value="1"/>
</dbReference>
<accession>A0A017HV05</accession>
<dbReference type="GO" id="GO:0016491">
    <property type="term" value="F:oxidoreductase activity"/>
    <property type="evidence" value="ECO:0007669"/>
    <property type="project" value="UniProtKB-KW"/>
</dbReference>
<dbReference type="PANTHER" id="PTHR13847">
    <property type="entry name" value="SARCOSINE DEHYDROGENASE-RELATED"/>
    <property type="match status" value="1"/>
</dbReference>
<keyword evidence="4" id="KW-1185">Reference proteome</keyword>
<name>A0A017HV05_9RHOB</name>
<evidence type="ECO:0000259" key="2">
    <source>
        <dbReference type="Pfam" id="PF01266"/>
    </source>
</evidence>
<dbReference type="SUPFAM" id="SSF51905">
    <property type="entry name" value="FAD/NAD(P)-binding domain"/>
    <property type="match status" value="1"/>
</dbReference>
<sequence length="437" mass="46848">MARDPLTRNDPIPGAYPASWYAATAQAHDARAPLKGSHRADVAIVGAGYTGLWAAKTLAEAGLNPVVLEAHRVGWGASGRNGGQVGTGYNWHQKKLEGRIGKDAAHAVWDICEEGKRQLRDFIATEAPEAHYLSGVAHGEYDAAEARETRENADHLATRYGYNEIEVMDGARFRDLVRSPLYVAGALDHGAGHIHPLRYALALAKAAERAGTVIHEGSIVLGIEKGQPATLRTGDGELKADHVILAGNGYMPDLEPQVAARVMPINSFIGATEPIGDRWKEVLAQDIAVADTKFVVNYYRFSEDCRFLFGGRESYGLGFPKDIGGPLRKRLADLFPQLTGTKIEHVWGGTLGITMTRLPLLLRVAPNILSGGGFSGHGVALAGISGRAMAEAVLGQAGRFDALSLLPTPRFPGGALARAPLLTLAMTWYAMRDRLGV</sequence>
<dbReference type="Proteomes" id="UP000019666">
    <property type="component" value="Unassembled WGS sequence"/>
</dbReference>
<dbReference type="InterPro" id="IPR006076">
    <property type="entry name" value="FAD-dep_OxRdtase"/>
</dbReference>
<dbReference type="InterPro" id="IPR036188">
    <property type="entry name" value="FAD/NAD-bd_sf"/>
</dbReference>
<dbReference type="Gene3D" id="3.50.50.60">
    <property type="entry name" value="FAD/NAD(P)-binding domain"/>
    <property type="match status" value="1"/>
</dbReference>
<dbReference type="HOGENOM" id="CLU_007884_3_0_5"/>
<proteinExistence type="predicted"/>
<keyword evidence="1" id="KW-0560">Oxidoreductase</keyword>
<dbReference type="OrthoDB" id="9806601at2"/>
<evidence type="ECO:0000313" key="3">
    <source>
        <dbReference type="EMBL" id="EYD78342.1"/>
    </source>
</evidence>
<gene>
    <name evidence="3" type="ORF">Rumeso_00171</name>
</gene>
<comment type="caution">
    <text evidence="3">The sequence shown here is derived from an EMBL/GenBank/DDBJ whole genome shotgun (WGS) entry which is preliminary data.</text>
</comment>